<evidence type="ECO:0000313" key="4">
    <source>
        <dbReference type="Proteomes" id="UP000277811"/>
    </source>
</evidence>
<dbReference type="GO" id="GO:0009244">
    <property type="term" value="P:lipopolysaccharide core region biosynthetic process"/>
    <property type="evidence" value="ECO:0007669"/>
    <property type="project" value="TreeGrafter"/>
</dbReference>
<evidence type="ECO:0000256" key="1">
    <source>
        <dbReference type="ARBA" id="ARBA00022676"/>
    </source>
</evidence>
<gene>
    <name evidence="3" type="ORF">LUCI_5187</name>
</gene>
<dbReference type="OrthoDB" id="9797795at2"/>
<reference evidence="3 4" key="1">
    <citation type="submission" date="2018-06" db="EMBL/GenBank/DDBJ databases">
        <authorList>
            <person name="Strepis N."/>
        </authorList>
    </citation>
    <scope>NUCLEOTIDE SEQUENCE [LARGE SCALE GENOMIC DNA]</scope>
    <source>
        <strain evidence="3">LUCI</strain>
    </source>
</reference>
<dbReference type="Proteomes" id="UP000277811">
    <property type="component" value="Unassembled WGS sequence"/>
</dbReference>
<dbReference type="PANTHER" id="PTHR30160:SF1">
    <property type="entry name" value="LIPOPOLYSACCHARIDE 1,2-N-ACETYLGLUCOSAMINETRANSFERASE-RELATED"/>
    <property type="match status" value="1"/>
</dbReference>
<protein>
    <submittedName>
        <fullName evidence="3">Uncharacterized protein</fullName>
    </submittedName>
</protein>
<organism evidence="3 4">
    <name type="scientific">Lucifera butyrica</name>
    <dbReference type="NCBI Taxonomy" id="1351585"/>
    <lineage>
        <taxon>Bacteria</taxon>
        <taxon>Bacillati</taxon>
        <taxon>Bacillota</taxon>
        <taxon>Negativicutes</taxon>
        <taxon>Veillonellales</taxon>
        <taxon>Veillonellaceae</taxon>
        <taxon>Lucifera</taxon>
    </lineage>
</organism>
<evidence type="ECO:0000313" key="3">
    <source>
        <dbReference type="EMBL" id="VBB09889.1"/>
    </source>
</evidence>
<dbReference type="PANTHER" id="PTHR30160">
    <property type="entry name" value="TETRAACYLDISACCHARIDE 4'-KINASE-RELATED"/>
    <property type="match status" value="1"/>
</dbReference>
<keyword evidence="1" id="KW-0328">Glycosyltransferase</keyword>
<dbReference type="InterPro" id="IPR051199">
    <property type="entry name" value="LPS_LOS_Heptosyltrfase"/>
</dbReference>
<dbReference type="Gene3D" id="3.40.50.2000">
    <property type="entry name" value="Glycogen Phosphorylase B"/>
    <property type="match status" value="2"/>
</dbReference>
<keyword evidence="2" id="KW-0808">Transferase</keyword>
<proteinExistence type="predicted"/>
<dbReference type="AlphaFoldDB" id="A0A498REZ1"/>
<evidence type="ECO:0000256" key="2">
    <source>
        <dbReference type="ARBA" id="ARBA00022679"/>
    </source>
</evidence>
<sequence length="365" mass="39618">MKRILIIRLSSIGDVIHATPVASSLKAAWPDCHITWLVGEVCAPLLQHNPAIDEMIVWPREHFDAALRRGNLPRAWRVWQGLKRKLASRQFDIVLDIHGLLLTGLITRTVKARRKIGLSTAGEGNPYFMTETAAPRGGHIIDKYLGVLAALGISGVKRPMTLIVPEAARRFAGQFLRQEGVLRQDKVVILIPGTTWPSKNWPVPYFAAVARALAGDLRVVLCGGKQEFALSRMIAAQAGVALINATGRTGLLEMAALLERAAVVVSGDTGPLHMAAALGIPTVAVFGPTDPAVYGPEGNKHVRLSARLPCSLCHKRRCPKNTMHCMSSVQPITVIQAVYRLLEVTPAGMANNPAGRRYGMKRIGM</sequence>
<dbReference type="CDD" id="cd03789">
    <property type="entry name" value="GT9_LPS_heptosyltransferase"/>
    <property type="match status" value="1"/>
</dbReference>
<dbReference type="GO" id="GO:0008713">
    <property type="term" value="F:ADP-heptose-lipopolysaccharide heptosyltransferase activity"/>
    <property type="evidence" value="ECO:0007669"/>
    <property type="project" value="TreeGrafter"/>
</dbReference>
<name>A0A498REZ1_9FIRM</name>
<dbReference type="EMBL" id="UPPP01000134">
    <property type="protein sequence ID" value="VBB09889.1"/>
    <property type="molecule type" value="Genomic_DNA"/>
</dbReference>
<dbReference type="Pfam" id="PF01075">
    <property type="entry name" value="Glyco_transf_9"/>
    <property type="match status" value="1"/>
</dbReference>
<dbReference type="GO" id="GO:0005829">
    <property type="term" value="C:cytosol"/>
    <property type="evidence" value="ECO:0007669"/>
    <property type="project" value="TreeGrafter"/>
</dbReference>
<dbReference type="RefSeq" id="WP_122630733.1">
    <property type="nucleotide sequence ID" value="NZ_UPPP01000134.1"/>
</dbReference>
<keyword evidence="4" id="KW-1185">Reference proteome</keyword>
<accession>A0A498REZ1</accession>
<dbReference type="SUPFAM" id="SSF53756">
    <property type="entry name" value="UDP-Glycosyltransferase/glycogen phosphorylase"/>
    <property type="match status" value="1"/>
</dbReference>
<dbReference type="InterPro" id="IPR002201">
    <property type="entry name" value="Glyco_trans_9"/>
</dbReference>